<dbReference type="InterPro" id="IPR008271">
    <property type="entry name" value="Ser/Thr_kinase_AS"/>
</dbReference>
<accession>A0A0D7AN36</accession>
<evidence type="ECO:0000256" key="4">
    <source>
        <dbReference type="SAM" id="Coils"/>
    </source>
</evidence>
<keyword evidence="2" id="KW-0547">Nucleotide-binding</keyword>
<dbReference type="InterPro" id="IPR011009">
    <property type="entry name" value="Kinase-like_dom_sf"/>
</dbReference>
<dbReference type="CDD" id="cd07830">
    <property type="entry name" value="STKc_MAK_like"/>
    <property type="match status" value="1"/>
</dbReference>
<dbReference type="InterPro" id="IPR050117">
    <property type="entry name" value="MAPK"/>
</dbReference>
<dbReference type="Gene3D" id="3.30.200.20">
    <property type="entry name" value="Phosphorylase Kinase, domain 1"/>
    <property type="match status" value="1"/>
</dbReference>
<dbReference type="InterPro" id="IPR000719">
    <property type="entry name" value="Prot_kinase_dom"/>
</dbReference>
<feature type="region of interest" description="Disordered" evidence="5">
    <location>
        <begin position="704"/>
        <end position="751"/>
    </location>
</feature>
<feature type="compositionally biased region" description="Polar residues" evidence="5">
    <location>
        <begin position="729"/>
        <end position="739"/>
    </location>
</feature>
<reference evidence="7 8" key="1">
    <citation type="journal article" date="2015" name="Fungal Genet. Biol.">
        <title>Evolution of novel wood decay mechanisms in Agaricales revealed by the genome sequences of Fistulina hepatica and Cylindrobasidium torrendii.</title>
        <authorList>
            <person name="Floudas D."/>
            <person name="Held B.W."/>
            <person name="Riley R."/>
            <person name="Nagy L.G."/>
            <person name="Koehler G."/>
            <person name="Ransdell A.S."/>
            <person name="Younus H."/>
            <person name="Chow J."/>
            <person name="Chiniquy J."/>
            <person name="Lipzen A."/>
            <person name="Tritt A."/>
            <person name="Sun H."/>
            <person name="Haridas S."/>
            <person name="LaButti K."/>
            <person name="Ohm R.A."/>
            <person name="Kues U."/>
            <person name="Blanchette R.A."/>
            <person name="Grigoriev I.V."/>
            <person name="Minto R.E."/>
            <person name="Hibbett D.S."/>
        </authorList>
    </citation>
    <scope>NUCLEOTIDE SEQUENCE [LARGE SCALE GENOMIC DNA]</scope>
    <source>
        <strain evidence="7 8">ATCC 64428</strain>
    </source>
</reference>
<keyword evidence="7" id="KW-0418">Kinase</keyword>
<dbReference type="PANTHER" id="PTHR24055">
    <property type="entry name" value="MITOGEN-ACTIVATED PROTEIN KINASE"/>
    <property type="match status" value="1"/>
</dbReference>
<gene>
    <name evidence="7" type="ORF">FISHEDRAFT_8810</name>
</gene>
<keyword evidence="8" id="KW-1185">Reference proteome</keyword>
<keyword evidence="7" id="KW-0808">Transferase</keyword>
<dbReference type="GO" id="GO:0005524">
    <property type="term" value="F:ATP binding"/>
    <property type="evidence" value="ECO:0007669"/>
    <property type="project" value="UniProtKB-KW"/>
</dbReference>
<evidence type="ECO:0000313" key="7">
    <source>
        <dbReference type="EMBL" id="KIY52711.1"/>
    </source>
</evidence>
<evidence type="ECO:0000256" key="2">
    <source>
        <dbReference type="ARBA" id="ARBA00022741"/>
    </source>
</evidence>
<feature type="region of interest" description="Disordered" evidence="5">
    <location>
        <begin position="458"/>
        <end position="480"/>
    </location>
</feature>
<evidence type="ECO:0000256" key="3">
    <source>
        <dbReference type="ARBA" id="ARBA00022840"/>
    </source>
</evidence>
<proteinExistence type="predicted"/>
<evidence type="ECO:0000256" key="1">
    <source>
        <dbReference type="ARBA" id="ARBA00022527"/>
    </source>
</evidence>
<dbReference type="Gene3D" id="1.10.510.10">
    <property type="entry name" value="Transferase(Phosphotransferase) domain 1"/>
    <property type="match status" value="1"/>
</dbReference>
<feature type="non-terminal residue" evidence="7">
    <location>
        <position position="1"/>
    </location>
</feature>
<dbReference type="SMART" id="SM00220">
    <property type="entry name" value="S_TKc"/>
    <property type="match status" value="1"/>
</dbReference>
<evidence type="ECO:0000259" key="6">
    <source>
        <dbReference type="PROSITE" id="PS50011"/>
    </source>
</evidence>
<protein>
    <submittedName>
        <fullName evidence="7">Kinase-like protein</fullName>
    </submittedName>
</protein>
<feature type="region of interest" description="Disordered" evidence="5">
    <location>
        <begin position="785"/>
        <end position="808"/>
    </location>
</feature>
<feature type="domain" description="Protein kinase" evidence="6">
    <location>
        <begin position="29"/>
        <end position="372"/>
    </location>
</feature>
<dbReference type="EMBL" id="KN881630">
    <property type="protein sequence ID" value="KIY52711.1"/>
    <property type="molecule type" value="Genomic_DNA"/>
</dbReference>
<dbReference type="AlphaFoldDB" id="A0A0D7AN36"/>
<dbReference type="SUPFAM" id="SSF56112">
    <property type="entry name" value="Protein kinase-like (PK-like)"/>
    <property type="match status" value="1"/>
</dbReference>
<feature type="compositionally biased region" description="Polar residues" evidence="5">
    <location>
        <begin position="710"/>
        <end position="722"/>
    </location>
</feature>
<keyword evidence="1" id="KW-0723">Serine/threonine-protein kinase</keyword>
<dbReference type="PROSITE" id="PS50011">
    <property type="entry name" value="PROTEIN_KINASE_DOM"/>
    <property type="match status" value="1"/>
</dbReference>
<sequence>VQIVGVPAVHIEGDHYVVGSSQTSSLRSYTTLKALGDGSFGTVELCDWHGPLPPNIPLSPMQAGGARPEYRGKRLVAVKRMKKKWEGGWDECQKLKELESLRAIPFHPNIVPLYDFFLQPDTKELYFVFESMEGNLYHLIKSRRGRPLAGGLVSSIFRQMVSGLHHIHAAGYFHRDMKPENVLVTTTGLFDYTSLSPLAGPHTPPEKDVVAIIKLADFGLARETASKQPYTEYVSTRWYRAPEVLLMSKYYSNPVDMWALGTIMAELVNLRPLFPGADTMDQIGRICDVLGDPSDEYGFDMRGHPLGGGAWHQGVELGRTHGFTFPRVQPKDLAGLFERTVPLSLIDCIRDLLRYEPARRLTSIQCLNHPYLLETIPRNNIPFPPGIQVTTSLPNIHRSHNVHPLQNAHSPLIPYVAASHRQSFYPRPVSTSNSSVDLEFSHEMEIYQQPSPMDGVVQASASQEDTSRAPGGVQPSGSNTKFSKLGSLSFKPKWGFGKFGAEKVHPPQGLFGAQDSSNMVASGSTAASATGFKRAHSSGSDVHALDATSAAAEVKKTNRKEAERVAREADRQRRLLAERAQREQARAVMQKRSQLNKQAPGLNVEWSGVIAPTERDPSSGPIRHQQQDVMTNSLFHGGPTVGAAAGRFSGDAVIMGGSPDWRREHGPHKMRRRGAVANDYEDDTHTMSSASIGRVSSRVSSISFASMSSDPGTTRLRSSQSLWDMPRVSESTASSSFQTDECPDSVRSSNSLSLEMQHQQCVHPVTPLSETMSPPLMQSLSLSPAALGQPTSLSGGGMGVRQDSTPTYVTLSPPGQMHPSGVVSPYELDAQMLHQHARSPGLPKSAINPIFKVPPLIANARLSTSSSGSSSQQHLPPFSALEAIAGEYNRPMSPMML</sequence>
<dbReference type="PROSITE" id="PS00108">
    <property type="entry name" value="PROTEIN_KINASE_ST"/>
    <property type="match status" value="1"/>
</dbReference>
<evidence type="ECO:0000256" key="5">
    <source>
        <dbReference type="SAM" id="MobiDB-lite"/>
    </source>
</evidence>
<dbReference type="Proteomes" id="UP000054144">
    <property type="component" value="Unassembled WGS sequence"/>
</dbReference>
<feature type="non-terminal residue" evidence="7">
    <location>
        <position position="897"/>
    </location>
</feature>
<dbReference type="Pfam" id="PF00069">
    <property type="entry name" value="Pkinase"/>
    <property type="match status" value="1"/>
</dbReference>
<evidence type="ECO:0000313" key="8">
    <source>
        <dbReference type="Proteomes" id="UP000054144"/>
    </source>
</evidence>
<dbReference type="GO" id="GO:0004674">
    <property type="term" value="F:protein serine/threonine kinase activity"/>
    <property type="evidence" value="ECO:0007669"/>
    <property type="project" value="UniProtKB-KW"/>
</dbReference>
<organism evidence="7 8">
    <name type="scientific">Fistulina hepatica ATCC 64428</name>
    <dbReference type="NCBI Taxonomy" id="1128425"/>
    <lineage>
        <taxon>Eukaryota</taxon>
        <taxon>Fungi</taxon>
        <taxon>Dikarya</taxon>
        <taxon>Basidiomycota</taxon>
        <taxon>Agaricomycotina</taxon>
        <taxon>Agaricomycetes</taxon>
        <taxon>Agaricomycetidae</taxon>
        <taxon>Agaricales</taxon>
        <taxon>Fistulinaceae</taxon>
        <taxon>Fistulina</taxon>
    </lineage>
</organism>
<name>A0A0D7AN36_9AGAR</name>
<keyword evidence="4" id="KW-0175">Coiled coil</keyword>
<feature type="coiled-coil region" evidence="4">
    <location>
        <begin position="552"/>
        <end position="586"/>
    </location>
</feature>
<dbReference type="OrthoDB" id="2158884at2759"/>
<keyword evidence="3" id="KW-0067">ATP-binding</keyword>